<keyword evidence="4 6" id="KW-1133">Transmembrane helix</keyword>
<evidence type="ECO:0000256" key="2">
    <source>
        <dbReference type="ARBA" id="ARBA00022475"/>
    </source>
</evidence>
<feature type="transmembrane region" description="Helical" evidence="6">
    <location>
        <begin position="360"/>
        <end position="381"/>
    </location>
</feature>
<dbReference type="InterPro" id="IPR002797">
    <property type="entry name" value="Polysacc_synth"/>
</dbReference>
<keyword evidence="5 6" id="KW-0472">Membrane</keyword>
<evidence type="ECO:0000256" key="3">
    <source>
        <dbReference type="ARBA" id="ARBA00022692"/>
    </source>
</evidence>
<dbReference type="PANTHER" id="PTHR30250">
    <property type="entry name" value="PST FAMILY PREDICTED COLANIC ACID TRANSPORTER"/>
    <property type="match status" value="1"/>
</dbReference>
<dbReference type="InterPro" id="IPR050833">
    <property type="entry name" value="Poly_Biosynth_Transport"/>
</dbReference>
<reference evidence="7" key="1">
    <citation type="journal article" date="2016" name="PLoS ONE">
        <title>Genetic Diversity of O-Antigens in Hafnia alvei and the Development of a Suspension Array for Serotype Detection.</title>
        <authorList>
            <person name="Duan Z."/>
            <person name="Niedziela T."/>
            <person name="Lugowski C."/>
            <person name="Cao B."/>
            <person name="Wang T."/>
            <person name="Xu L."/>
            <person name="Yang B."/>
            <person name="Liu B."/>
            <person name="Wang L."/>
        </authorList>
    </citation>
    <scope>NUCLEOTIDE SEQUENCE</scope>
    <source>
        <strain evidence="7">PCM1222</strain>
    </source>
</reference>
<feature type="transmembrane region" description="Helical" evidence="6">
    <location>
        <begin position="83"/>
        <end position="110"/>
    </location>
</feature>
<dbReference type="GO" id="GO:0005886">
    <property type="term" value="C:plasma membrane"/>
    <property type="evidence" value="ECO:0007669"/>
    <property type="project" value="UniProtKB-SubCell"/>
</dbReference>
<dbReference type="Pfam" id="PF01943">
    <property type="entry name" value="Polysacc_synt"/>
    <property type="match status" value="1"/>
</dbReference>
<feature type="transmembrane region" description="Helical" evidence="6">
    <location>
        <begin position="12"/>
        <end position="31"/>
    </location>
</feature>
<protein>
    <submittedName>
        <fullName evidence="7">Putative O-antigen transporter</fullName>
    </submittedName>
</protein>
<evidence type="ECO:0000256" key="4">
    <source>
        <dbReference type="ARBA" id="ARBA00022989"/>
    </source>
</evidence>
<feature type="transmembrane region" description="Helical" evidence="6">
    <location>
        <begin position="171"/>
        <end position="194"/>
    </location>
</feature>
<evidence type="ECO:0000256" key="5">
    <source>
        <dbReference type="ARBA" id="ARBA00023136"/>
    </source>
</evidence>
<accession>A0A172X0L8</accession>
<dbReference type="RefSeq" id="WP_130994827.1">
    <property type="nucleotide sequence ID" value="NZ_SITA01000040.1"/>
</dbReference>
<feature type="transmembrane region" description="Helical" evidence="6">
    <location>
        <begin position="387"/>
        <end position="406"/>
    </location>
</feature>
<dbReference type="PANTHER" id="PTHR30250:SF11">
    <property type="entry name" value="O-ANTIGEN TRANSPORTER-RELATED"/>
    <property type="match status" value="1"/>
</dbReference>
<keyword evidence="3 6" id="KW-0812">Transmembrane</keyword>
<gene>
    <name evidence="7" type="primary">rfbX</name>
</gene>
<evidence type="ECO:0000256" key="1">
    <source>
        <dbReference type="ARBA" id="ARBA00004651"/>
    </source>
</evidence>
<keyword evidence="2" id="KW-1003">Cell membrane</keyword>
<dbReference type="EMBL" id="KX117095">
    <property type="protein sequence ID" value="ANF30176.1"/>
    <property type="molecule type" value="Genomic_DNA"/>
</dbReference>
<dbReference type="AlphaFoldDB" id="A0A172X0L8"/>
<name>A0A172X0L8_HAFAL</name>
<feature type="transmembrane region" description="Helical" evidence="6">
    <location>
        <begin position="327"/>
        <end position="348"/>
    </location>
</feature>
<feature type="transmembrane region" description="Helical" evidence="6">
    <location>
        <begin position="116"/>
        <end position="138"/>
    </location>
</feature>
<evidence type="ECO:0000256" key="6">
    <source>
        <dbReference type="SAM" id="Phobius"/>
    </source>
</evidence>
<feature type="transmembrane region" description="Helical" evidence="6">
    <location>
        <begin position="292"/>
        <end position="315"/>
    </location>
</feature>
<dbReference type="CDD" id="cd13128">
    <property type="entry name" value="MATE_Wzx_like"/>
    <property type="match status" value="1"/>
</dbReference>
<sequence>MKVNTSLNRNIFYLALVQGSSFILPLLTFPYLVRVLGPESFGVLGFCQASMQYLVLLTEYGFNWTATQQVAINNKNKSELTKIFWSVIFSKLVLACIAFSILIIACYFIPKYQQLWFVLLSLSPMVIGNIIYPIWFFQGMEKMKWISLCSISARFLLVPLTFVFVHGSNDLWIAALIQGGTNFVAGLIGFALIFKNRWVGVPILSFSRIKKSLSDGWHIFVSTSAISMYTTSTTVILGFLAGPIAVGYFNAANTIRNATQSLLNPISQALYPRVNTMFSNDYAKAMRLIKSALRYFSGISLISSIFLFLLAPWIIKYGVGEKYEASISVLRWMAFLPFVISLSNIFGVQTMLAHNYKKEFSHILIMCGICNLIFIFPLIYLFKQDGAAISVLLTEIGVASMMYLFLRKKRIYLFKG</sequence>
<evidence type="ECO:0000313" key="7">
    <source>
        <dbReference type="EMBL" id="ANF30176.1"/>
    </source>
</evidence>
<proteinExistence type="predicted"/>
<organism evidence="7">
    <name type="scientific">Hafnia alvei</name>
    <dbReference type="NCBI Taxonomy" id="569"/>
    <lineage>
        <taxon>Bacteria</taxon>
        <taxon>Pseudomonadati</taxon>
        <taxon>Pseudomonadota</taxon>
        <taxon>Gammaproteobacteria</taxon>
        <taxon>Enterobacterales</taxon>
        <taxon>Hafniaceae</taxon>
        <taxon>Hafnia</taxon>
    </lineage>
</organism>
<feature type="transmembrane region" description="Helical" evidence="6">
    <location>
        <begin position="43"/>
        <end position="62"/>
    </location>
</feature>
<comment type="subcellular location">
    <subcellularLocation>
        <location evidence="1">Cell membrane</location>
        <topology evidence="1">Multi-pass membrane protein</topology>
    </subcellularLocation>
</comment>